<comment type="caution">
    <text evidence="3">The sequence shown here is derived from an EMBL/GenBank/DDBJ whole genome shotgun (WGS) entry which is preliminary data.</text>
</comment>
<feature type="compositionally biased region" description="Polar residues" evidence="1">
    <location>
        <begin position="119"/>
        <end position="128"/>
    </location>
</feature>
<feature type="transmembrane region" description="Helical" evidence="2">
    <location>
        <begin position="83"/>
        <end position="102"/>
    </location>
</feature>
<feature type="region of interest" description="Disordered" evidence="1">
    <location>
        <begin position="105"/>
        <end position="134"/>
    </location>
</feature>
<reference evidence="3 4" key="1">
    <citation type="submission" date="2020-08" db="EMBL/GenBank/DDBJ databases">
        <title>Genomic Encyclopedia of Type Strains, Phase III (KMG-III): the genomes of soil and plant-associated and newly described type strains.</title>
        <authorList>
            <person name="Whitman W."/>
        </authorList>
    </citation>
    <scope>NUCLEOTIDE SEQUENCE [LARGE SCALE GENOMIC DNA]</scope>
    <source>
        <strain evidence="3 4">CECT 8799</strain>
    </source>
</reference>
<dbReference type="Proteomes" id="UP000535937">
    <property type="component" value="Unassembled WGS sequence"/>
</dbReference>
<organism evidence="3 4">
    <name type="scientific">Microbulbifer rhizosphaerae</name>
    <dbReference type="NCBI Taxonomy" id="1562603"/>
    <lineage>
        <taxon>Bacteria</taxon>
        <taxon>Pseudomonadati</taxon>
        <taxon>Pseudomonadota</taxon>
        <taxon>Gammaproteobacteria</taxon>
        <taxon>Cellvibrionales</taxon>
        <taxon>Microbulbiferaceae</taxon>
        <taxon>Microbulbifer</taxon>
    </lineage>
</organism>
<evidence type="ECO:0000313" key="4">
    <source>
        <dbReference type="Proteomes" id="UP000535937"/>
    </source>
</evidence>
<keyword evidence="2" id="KW-0472">Membrane</keyword>
<evidence type="ECO:0000256" key="2">
    <source>
        <dbReference type="SAM" id="Phobius"/>
    </source>
</evidence>
<evidence type="ECO:0000313" key="3">
    <source>
        <dbReference type="EMBL" id="MBB3062834.1"/>
    </source>
</evidence>
<proteinExistence type="predicted"/>
<dbReference type="EMBL" id="JACHWZ010000021">
    <property type="protein sequence ID" value="MBB3062834.1"/>
    <property type="molecule type" value="Genomic_DNA"/>
</dbReference>
<keyword evidence="2" id="KW-1133">Transmembrane helix</keyword>
<name>A0A7W4ZBW2_9GAMM</name>
<feature type="compositionally biased region" description="Basic and acidic residues" evidence="1">
    <location>
        <begin position="105"/>
        <end position="118"/>
    </location>
</feature>
<accession>A0A7W4ZBW2</accession>
<keyword evidence="4" id="KW-1185">Reference proteome</keyword>
<dbReference type="RefSeq" id="WP_183462482.1">
    <property type="nucleotide sequence ID" value="NZ_JACHWZ010000021.1"/>
</dbReference>
<keyword evidence="2" id="KW-0812">Transmembrane</keyword>
<protein>
    <submittedName>
        <fullName evidence="3">Uncharacterized protein</fullName>
    </submittedName>
</protein>
<sequence>MKDRFPGSPGEHQRKELIEVAHSPEILTLSKKNLSFILKLLKNNYPHDTKAGDHNLLTWKEAFLRVKSALDEKRKKNHVRISNAIQALILIVLLLTLGHQIYKDSKPAPEPAVDKGSESNETQNADVSKSTKGD</sequence>
<dbReference type="AlphaFoldDB" id="A0A7W4ZBW2"/>
<evidence type="ECO:0000256" key="1">
    <source>
        <dbReference type="SAM" id="MobiDB-lite"/>
    </source>
</evidence>
<gene>
    <name evidence="3" type="ORF">FHS09_003684</name>
</gene>